<dbReference type="EMBL" id="LAZR01000068">
    <property type="protein sequence ID" value="KKN95893.1"/>
    <property type="molecule type" value="Genomic_DNA"/>
</dbReference>
<dbReference type="Gene3D" id="1.25.40.10">
    <property type="entry name" value="Tetratricopeptide repeat domain"/>
    <property type="match status" value="1"/>
</dbReference>
<name>A0A0F9XU97_9ZZZZ</name>
<dbReference type="AlphaFoldDB" id="A0A0F9XU97"/>
<sequence length="605" mass="66352">MRRYICLAVLKGALVLAVPAGVLVAAPTDVVDTLDHSILDSGRSWRRDVDLRRWSADGLRADMRHNIDKLGSQRGPDQIRVMLDIAELYLSHMLLFEAGAILADVVPETPGPIRRHRALSDAVRLLAGEAPTAMTPPFSTSPLAGSRPDRAFWASLDAIATSDVRRLSLNIEASFGGLSTQPESVVRAVLPVLLEAAIELDKREYVDATLRLMDEMPDLAGASSGTFLRARAAQKRGDEATALRTYLEAAEGWDQYAVRARMAVADMALAEGGKGALLAAQSTLKSGSEAWRGGRYELEVLYRQERVYHALGNDPEAVLTLGRILLRFPERAEAASNEARAQELLARIYATGGEGQYPLSAWMALHLRLLPHFRYTEGFTAQIETLGDYVLKLGSTDLAAKEYRRAVRILQEKQEEQGTSREADIFRLHLKLAQAQMRGGQFAEARLTLDQMDPSVAPELMQAHQTLLAEALSKLGDKPALLKASVNTPTAQHLRDVALALSEEERWPQASETLSQLWRDYPQAFSLQDATRLLIAAYRSEDQGTLEEVTRSFPSLTPSKDLISLANSISEARDGVDPLSANSAAKRLEQLENAFESIANSGISP</sequence>
<accession>A0A0F9XU97</accession>
<comment type="caution">
    <text evidence="1">The sequence shown here is derived from an EMBL/GenBank/DDBJ whole genome shotgun (WGS) entry which is preliminary data.</text>
</comment>
<organism evidence="1">
    <name type="scientific">marine sediment metagenome</name>
    <dbReference type="NCBI Taxonomy" id="412755"/>
    <lineage>
        <taxon>unclassified sequences</taxon>
        <taxon>metagenomes</taxon>
        <taxon>ecological metagenomes</taxon>
    </lineage>
</organism>
<evidence type="ECO:0000313" key="1">
    <source>
        <dbReference type="EMBL" id="KKN95893.1"/>
    </source>
</evidence>
<dbReference type="InterPro" id="IPR011990">
    <property type="entry name" value="TPR-like_helical_dom_sf"/>
</dbReference>
<reference evidence="1" key="1">
    <citation type="journal article" date="2015" name="Nature">
        <title>Complex archaea that bridge the gap between prokaryotes and eukaryotes.</title>
        <authorList>
            <person name="Spang A."/>
            <person name="Saw J.H."/>
            <person name="Jorgensen S.L."/>
            <person name="Zaremba-Niedzwiedzka K."/>
            <person name="Martijn J."/>
            <person name="Lind A.E."/>
            <person name="van Eijk R."/>
            <person name="Schleper C."/>
            <person name="Guy L."/>
            <person name="Ettema T.J."/>
        </authorList>
    </citation>
    <scope>NUCLEOTIDE SEQUENCE</scope>
</reference>
<dbReference type="SUPFAM" id="SSF48452">
    <property type="entry name" value="TPR-like"/>
    <property type="match status" value="1"/>
</dbReference>
<gene>
    <name evidence="1" type="ORF">LCGC14_0173920</name>
</gene>
<proteinExistence type="predicted"/>
<protein>
    <submittedName>
        <fullName evidence="1">Uncharacterized protein</fullName>
    </submittedName>
</protein>